<evidence type="ECO:0000313" key="1">
    <source>
        <dbReference type="EMBL" id="MBB4274190.1"/>
    </source>
</evidence>
<gene>
    <name evidence="1" type="ORF">GGE12_001945</name>
</gene>
<proteinExistence type="predicted"/>
<sequence>MQVVGWQRGLETLPLVYRINDLTADITATVERRRRSGCLSHSLRMLRRQALLRRSCSSTAAFEPGQDAIHHKPVRQTFYSPLAPDTR</sequence>
<dbReference type="AlphaFoldDB" id="A0A7W6WDV5"/>
<reference evidence="1 2" key="1">
    <citation type="submission" date="2020-08" db="EMBL/GenBank/DDBJ databases">
        <title>Genomic Encyclopedia of Type Strains, Phase IV (KMG-V): Genome sequencing to study the core and pangenomes of soil and plant-associated prokaryotes.</title>
        <authorList>
            <person name="Whitman W."/>
        </authorList>
    </citation>
    <scope>NUCLEOTIDE SEQUENCE [LARGE SCALE GENOMIC DNA]</scope>
    <source>
        <strain evidence="1 2">SEMIA 402</strain>
    </source>
</reference>
<dbReference type="Proteomes" id="UP000533641">
    <property type="component" value="Unassembled WGS sequence"/>
</dbReference>
<name>A0A7W6WDV5_9HYPH</name>
<dbReference type="EMBL" id="JACIGM010000003">
    <property type="protein sequence ID" value="MBB4274190.1"/>
    <property type="molecule type" value="Genomic_DNA"/>
</dbReference>
<accession>A0A7W6WDV5</accession>
<organism evidence="1 2">
    <name type="scientific">Rhizobium mongolense</name>
    <dbReference type="NCBI Taxonomy" id="57676"/>
    <lineage>
        <taxon>Bacteria</taxon>
        <taxon>Pseudomonadati</taxon>
        <taxon>Pseudomonadota</taxon>
        <taxon>Alphaproteobacteria</taxon>
        <taxon>Hyphomicrobiales</taxon>
        <taxon>Rhizobiaceae</taxon>
        <taxon>Rhizobium/Agrobacterium group</taxon>
        <taxon>Rhizobium</taxon>
    </lineage>
</organism>
<comment type="caution">
    <text evidence="1">The sequence shown here is derived from an EMBL/GenBank/DDBJ whole genome shotgun (WGS) entry which is preliminary data.</text>
</comment>
<evidence type="ECO:0000313" key="2">
    <source>
        <dbReference type="Proteomes" id="UP000533641"/>
    </source>
</evidence>
<protein>
    <submittedName>
        <fullName evidence="1">Uncharacterized protein</fullName>
    </submittedName>
</protein>